<dbReference type="InterPro" id="IPR053842">
    <property type="entry name" value="NikA-like"/>
</dbReference>
<dbReference type="Proteomes" id="UP001241110">
    <property type="component" value="Unassembled WGS sequence"/>
</dbReference>
<comment type="caution">
    <text evidence="1">The sequence shown here is derived from an EMBL/GenBank/DDBJ whole genome shotgun (WGS) entry which is preliminary data.</text>
</comment>
<dbReference type="RefSeq" id="WP_313985240.1">
    <property type="nucleotide sequence ID" value="NZ_JASJOS010000014.1"/>
</dbReference>
<dbReference type="AlphaFoldDB" id="A0AAE3UBB7"/>
<reference evidence="1" key="1">
    <citation type="submission" date="2023-05" db="EMBL/GenBank/DDBJ databases">
        <authorList>
            <person name="Zhang X."/>
        </authorList>
    </citation>
    <scope>NUCLEOTIDE SEQUENCE</scope>
    <source>
        <strain evidence="1">YF14B1</strain>
    </source>
</reference>
<protein>
    <submittedName>
        <fullName evidence="1">Plasmid mobilization relaxosome protein MobC</fullName>
    </submittedName>
</protein>
<dbReference type="Pfam" id="PF21983">
    <property type="entry name" value="NikA-like"/>
    <property type="match status" value="1"/>
</dbReference>
<organism evidence="1 2">
    <name type="scientific">Xanthocytophaga flava</name>
    <dbReference type="NCBI Taxonomy" id="3048013"/>
    <lineage>
        <taxon>Bacteria</taxon>
        <taxon>Pseudomonadati</taxon>
        <taxon>Bacteroidota</taxon>
        <taxon>Cytophagia</taxon>
        <taxon>Cytophagales</taxon>
        <taxon>Rhodocytophagaceae</taxon>
        <taxon>Xanthocytophaga</taxon>
    </lineage>
</organism>
<name>A0AAE3UBB7_9BACT</name>
<accession>A0AAE3UBB7</accession>
<gene>
    <name evidence="1" type="ORF">QNI16_27210</name>
</gene>
<sequence>MSKEKENRNKWLHVRLSLEEYNQLRGNYSKATCRKLSEYSRKILLGKPVKILYRNQSLDEFMEEMIQLRKELNLIGNNFNQAVKKLNSLSKITEYRDWLISFEVEKKLLFCKVDQIKNRINQLSDQWLQ</sequence>
<proteinExistence type="predicted"/>
<evidence type="ECO:0000313" key="2">
    <source>
        <dbReference type="Proteomes" id="UP001241110"/>
    </source>
</evidence>
<dbReference type="EMBL" id="JASJOS010000014">
    <property type="protein sequence ID" value="MDJ1484218.1"/>
    <property type="molecule type" value="Genomic_DNA"/>
</dbReference>
<evidence type="ECO:0000313" key="1">
    <source>
        <dbReference type="EMBL" id="MDJ1484218.1"/>
    </source>
</evidence>